<sequence>MITACATVYNEKFMKGNGDSIHFQNLQLYTFGLIFGAIAVGNVYGTQVFDFRVCGQHSPIGCRANTTKAQSVRRRLASAGFCVANIRLPTAKTAAQTACEELPWKKTAEKCNWLLGALWILTVHCLLVGVTCYLHRV</sequence>
<proteinExistence type="predicted"/>
<dbReference type="EMBL" id="LGRX02002025">
    <property type="protein sequence ID" value="KAK3284987.1"/>
    <property type="molecule type" value="Genomic_DNA"/>
</dbReference>
<gene>
    <name evidence="2" type="ORF">CYMTET_7391</name>
</gene>
<keyword evidence="1" id="KW-0812">Transmembrane</keyword>
<name>A0AAE0LH44_9CHLO</name>
<keyword evidence="1" id="KW-0472">Membrane</keyword>
<dbReference type="AlphaFoldDB" id="A0AAE0LH44"/>
<evidence type="ECO:0000256" key="1">
    <source>
        <dbReference type="SAM" id="Phobius"/>
    </source>
</evidence>
<evidence type="ECO:0000313" key="2">
    <source>
        <dbReference type="EMBL" id="KAK3284987.1"/>
    </source>
</evidence>
<protein>
    <submittedName>
        <fullName evidence="2">Uncharacterized protein</fullName>
    </submittedName>
</protein>
<accession>A0AAE0LH44</accession>
<organism evidence="2 3">
    <name type="scientific">Cymbomonas tetramitiformis</name>
    <dbReference type="NCBI Taxonomy" id="36881"/>
    <lineage>
        <taxon>Eukaryota</taxon>
        <taxon>Viridiplantae</taxon>
        <taxon>Chlorophyta</taxon>
        <taxon>Pyramimonadophyceae</taxon>
        <taxon>Pyramimonadales</taxon>
        <taxon>Pyramimonadaceae</taxon>
        <taxon>Cymbomonas</taxon>
    </lineage>
</organism>
<evidence type="ECO:0000313" key="3">
    <source>
        <dbReference type="Proteomes" id="UP001190700"/>
    </source>
</evidence>
<reference evidence="2 3" key="1">
    <citation type="journal article" date="2015" name="Genome Biol. Evol.">
        <title>Comparative Genomics of a Bacterivorous Green Alga Reveals Evolutionary Causalities and Consequences of Phago-Mixotrophic Mode of Nutrition.</title>
        <authorList>
            <person name="Burns J.A."/>
            <person name="Paasch A."/>
            <person name="Narechania A."/>
            <person name="Kim E."/>
        </authorList>
    </citation>
    <scope>NUCLEOTIDE SEQUENCE [LARGE SCALE GENOMIC DNA]</scope>
    <source>
        <strain evidence="2 3">PLY_AMNH</strain>
    </source>
</reference>
<feature type="transmembrane region" description="Helical" evidence="1">
    <location>
        <begin position="113"/>
        <end position="134"/>
    </location>
</feature>
<keyword evidence="1" id="KW-1133">Transmembrane helix</keyword>
<dbReference type="Proteomes" id="UP001190700">
    <property type="component" value="Unassembled WGS sequence"/>
</dbReference>
<comment type="caution">
    <text evidence="2">The sequence shown here is derived from an EMBL/GenBank/DDBJ whole genome shotgun (WGS) entry which is preliminary data.</text>
</comment>
<keyword evidence="3" id="KW-1185">Reference proteome</keyword>